<name>A0A3L8DS85_OOCBI</name>
<evidence type="ECO:0000313" key="1">
    <source>
        <dbReference type="EMBL" id="RLU23305.1"/>
    </source>
</evidence>
<dbReference type="GO" id="GO:0003676">
    <property type="term" value="F:nucleic acid binding"/>
    <property type="evidence" value="ECO:0007669"/>
    <property type="project" value="InterPro"/>
</dbReference>
<accession>A0A3L8DS85</accession>
<protein>
    <recommendedName>
        <fullName evidence="3">DUF4817 domain-containing protein</fullName>
    </recommendedName>
</protein>
<evidence type="ECO:0008006" key="3">
    <source>
        <dbReference type="Google" id="ProtNLM"/>
    </source>
</evidence>
<evidence type="ECO:0000313" key="2">
    <source>
        <dbReference type="Proteomes" id="UP000279307"/>
    </source>
</evidence>
<sequence length="332" mass="39130">MEIQRHKVCVQWRPPRNHPHRYCRVLQMHAIWHHCSAHIAQSGSDVIMAYTNAEMADIHLVLGECRGNGRAAVRRYYEKFPNRRLTDRRTFLNADRHLRESGCFRPLRSDAGRPRTTRTEEMEERVLDLVAAEPSTSTRRVGLQVQEDHKAVWRVWHEQQLYLYHLQKVQGLQPGDAEHRLVFCRWLLRKCAMDSAFLASILWTDEACFTRDGIVNLHNLHEWAEEQPHALREAHNQRQFSINVWAEIMGYFLLGPYELPPRLTGAGYLNFLQNQLDQLLMDALDDVPLAVRRRTWFMHDGAPPHFSVDIRQWLDRRFPYHWVGRGPDTPIP</sequence>
<proteinExistence type="predicted"/>
<dbReference type="PANTHER" id="PTHR47326">
    <property type="entry name" value="TRANSPOSABLE ELEMENT TC3 TRANSPOSASE-LIKE PROTEIN"/>
    <property type="match status" value="1"/>
</dbReference>
<reference evidence="1 2" key="1">
    <citation type="journal article" date="2018" name="Genome Res.">
        <title>The genomic architecture and molecular evolution of ant odorant receptors.</title>
        <authorList>
            <person name="McKenzie S.K."/>
            <person name="Kronauer D.J.C."/>
        </authorList>
    </citation>
    <scope>NUCLEOTIDE SEQUENCE [LARGE SCALE GENOMIC DNA]</scope>
    <source>
        <strain evidence="1">Clonal line C1</strain>
    </source>
</reference>
<organism evidence="1 2">
    <name type="scientific">Ooceraea biroi</name>
    <name type="common">Clonal raider ant</name>
    <name type="synonym">Cerapachys biroi</name>
    <dbReference type="NCBI Taxonomy" id="2015173"/>
    <lineage>
        <taxon>Eukaryota</taxon>
        <taxon>Metazoa</taxon>
        <taxon>Ecdysozoa</taxon>
        <taxon>Arthropoda</taxon>
        <taxon>Hexapoda</taxon>
        <taxon>Insecta</taxon>
        <taxon>Pterygota</taxon>
        <taxon>Neoptera</taxon>
        <taxon>Endopterygota</taxon>
        <taxon>Hymenoptera</taxon>
        <taxon>Apocrita</taxon>
        <taxon>Aculeata</taxon>
        <taxon>Formicoidea</taxon>
        <taxon>Formicidae</taxon>
        <taxon>Dorylinae</taxon>
        <taxon>Ooceraea</taxon>
    </lineage>
</organism>
<dbReference type="OrthoDB" id="7699088at2759"/>
<gene>
    <name evidence="1" type="ORF">DMN91_003509</name>
</gene>
<dbReference type="InterPro" id="IPR036397">
    <property type="entry name" value="RNaseH_sf"/>
</dbReference>
<dbReference type="PANTHER" id="PTHR47326:SF1">
    <property type="entry name" value="HTH PSQ-TYPE DOMAIN-CONTAINING PROTEIN"/>
    <property type="match status" value="1"/>
</dbReference>
<dbReference type="EMBL" id="QOIP01000004">
    <property type="protein sequence ID" value="RLU23305.1"/>
    <property type="molecule type" value="Genomic_DNA"/>
</dbReference>
<dbReference type="Proteomes" id="UP000279307">
    <property type="component" value="Chromosome 4"/>
</dbReference>
<comment type="caution">
    <text evidence="1">The sequence shown here is derived from an EMBL/GenBank/DDBJ whole genome shotgun (WGS) entry which is preliminary data.</text>
</comment>
<dbReference type="AlphaFoldDB" id="A0A3L8DS85"/>
<dbReference type="Gene3D" id="3.30.420.10">
    <property type="entry name" value="Ribonuclease H-like superfamily/Ribonuclease H"/>
    <property type="match status" value="1"/>
</dbReference>